<keyword evidence="7" id="KW-1185">Reference proteome</keyword>
<dbReference type="InterPro" id="IPR050238">
    <property type="entry name" value="DNA_Rep/Repair_Clamp_Loader"/>
</dbReference>
<comment type="similarity">
    <text evidence="1">Belongs to the activator 1 small subunits family.</text>
</comment>
<reference evidence="6 7" key="1">
    <citation type="submission" date="2022-07" db="EMBL/GenBank/DDBJ databases">
        <title>Genome-wide signatures of adaptation to extreme environments.</title>
        <authorList>
            <person name="Cho C.H."/>
            <person name="Yoon H.S."/>
        </authorList>
    </citation>
    <scope>NUCLEOTIDE SEQUENCE [LARGE SCALE GENOMIC DNA]</scope>
    <source>
        <strain evidence="6 7">108.79 E11</strain>
    </source>
</reference>
<proteinExistence type="inferred from homology"/>
<dbReference type="SUPFAM" id="SSF52540">
    <property type="entry name" value="P-loop containing nucleoside triphosphate hydrolases"/>
    <property type="match status" value="1"/>
</dbReference>
<evidence type="ECO:0000259" key="5">
    <source>
        <dbReference type="SMART" id="SM00382"/>
    </source>
</evidence>
<dbReference type="GO" id="GO:0005634">
    <property type="term" value="C:nucleus"/>
    <property type="evidence" value="ECO:0007669"/>
    <property type="project" value="TreeGrafter"/>
</dbReference>
<dbReference type="CDD" id="cd18140">
    <property type="entry name" value="HLD_clamp_RFC"/>
    <property type="match status" value="1"/>
</dbReference>
<dbReference type="Proteomes" id="UP001300502">
    <property type="component" value="Unassembled WGS sequence"/>
</dbReference>
<dbReference type="GO" id="GO:0005663">
    <property type="term" value="C:DNA replication factor C complex"/>
    <property type="evidence" value="ECO:0007669"/>
    <property type="project" value="TreeGrafter"/>
</dbReference>
<dbReference type="InterPro" id="IPR003959">
    <property type="entry name" value="ATPase_AAA_core"/>
</dbReference>
<name>A0AAV9ILF8_9RHOD</name>
<dbReference type="PANTHER" id="PTHR11669">
    <property type="entry name" value="REPLICATION FACTOR C / DNA POLYMERASE III GAMMA-TAU SUBUNIT"/>
    <property type="match status" value="1"/>
</dbReference>
<dbReference type="InterPro" id="IPR047854">
    <property type="entry name" value="RFC_lid"/>
</dbReference>
<feature type="domain" description="AAA+ ATPase" evidence="5">
    <location>
        <begin position="35"/>
        <end position="162"/>
    </location>
</feature>
<dbReference type="GO" id="GO:0003677">
    <property type="term" value="F:DNA binding"/>
    <property type="evidence" value="ECO:0007669"/>
    <property type="project" value="InterPro"/>
</dbReference>
<comment type="caution">
    <text evidence="6">The sequence shown here is derived from an EMBL/GenBank/DDBJ whole genome shotgun (WGS) entry which is preliminary data.</text>
</comment>
<evidence type="ECO:0000256" key="1">
    <source>
        <dbReference type="ARBA" id="ARBA00005378"/>
    </source>
</evidence>
<keyword evidence="4" id="KW-0067">ATP-binding</keyword>
<evidence type="ECO:0000313" key="6">
    <source>
        <dbReference type="EMBL" id="KAK4528230.1"/>
    </source>
</evidence>
<dbReference type="FunFam" id="3.40.50.300:FF:000952">
    <property type="entry name" value="Replication factor C subunit 2"/>
    <property type="match status" value="1"/>
</dbReference>
<dbReference type="Gene3D" id="1.10.8.60">
    <property type="match status" value="1"/>
</dbReference>
<dbReference type="Gene3D" id="1.20.272.10">
    <property type="match status" value="1"/>
</dbReference>
<evidence type="ECO:0000256" key="2">
    <source>
        <dbReference type="ARBA" id="ARBA00022705"/>
    </source>
</evidence>
<dbReference type="GO" id="GO:0003689">
    <property type="term" value="F:DNA clamp loader activity"/>
    <property type="evidence" value="ECO:0007669"/>
    <property type="project" value="TreeGrafter"/>
</dbReference>
<dbReference type="InterPro" id="IPR003593">
    <property type="entry name" value="AAA+_ATPase"/>
</dbReference>
<dbReference type="FunFam" id="1.10.8.60:FF:000012">
    <property type="entry name" value="Replication factor C subunit 4"/>
    <property type="match status" value="1"/>
</dbReference>
<dbReference type="InterPro" id="IPR027417">
    <property type="entry name" value="P-loop_NTPase"/>
</dbReference>
<dbReference type="GO" id="GO:0005524">
    <property type="term" value="F:ATP binding"/>
    <property type="evidence" value="ECO:0007669"/>
    <property type="project" value="UniProtKB-KW"/>
</dbReference>
<dbReference type="InterPro" id="IPR008921">
    <property type="entry name" value="DNA_pol3_clamp-load_cplx_C"/>
</dbReference>
<dbReference type="EMBL" id="JANCYU010000061">
    <property type="protein sequence ID" value="KAK4528230.1"/>
    <property type="molecule type" value="Genomic_DNA"/>
</dbReference>
<organism evidence="6 7">
    <name type="scientific">Galdieria yellowstonensis</name>
    <dbReference type="NCBI Taxonomy" id="3028027"/>
    <lineage>
        <taxon>Eukaryota</taxon>
        <taxon>Rhodophyta</taxon>
        <taxon>Bangiophyceae</taxon>
        <taxon>Galdieriales</taxon>
        <taxon>Galdieriaceae</taxon>
        <taxon>Galdieria</taxon>
    </lineage>
</organism>
<dbReference type="CDD" id="cd00009">
    <property type="entry name" value="AAA"/>
    <property type="match status" value="1"/>
</dbReference>
<dbReference type="GO" id="GO:0016887">
    <property type="term" value="F:ATP hydrolysis activity"/>
    <property type="evidence" value="ECO:0007669"/>
    <property type="project" value="InterPro"/>
</dbReference>
<dbReference type="SUPFAM" id="SSF48019">
    <property type="entry name" value="post-AAA+ oligomerization domain-like"/>
    <property type="match status" value="1"/>
</dbReference>
<dbReference type="InterPro" id="IPR013748">
    <property type="entry name" value="Rep_factorC_C"/>
</dbReference>
<dbReference type="Pfam" id="PF08542">
    <property type="entry name" value="Rep_fac_C"/>
    <property type="match status" value="1"/>
</dbReference>
<dbReference type="GO" id="GO:0006261">
    <property type="term" value="P:DNA-templated DNA replication"/>
    <property type="evidence" value="ECO:0007669"/>
    <property type="project" value="TreeGrafter"/>
</dbReference>
<protein>
    <recommendedName>
        <fullName evidence="5">AAA+ ATPase domain-containing protein</fullName>
    </recommendedName>
</protein>
<keyword evidence="3" id="KW-0547">Nucleotide-binding</keyword>
<dbReference type="AlphaFoldDB" id="A0AAV9ILF8"/>
<accession>A0AAV9ILF8</accession>
<evidence type="ECO:0000313" key="7">
    <source>
        <dbReference type="Proteomes" id="UP001300502"/>
    </source>
</evidence>
<keyword evidence="2" id="KW-0235">DNA replication</keyword>
<evidence type="ECO:0000256" key="4">
    <source>
        <dbReference type="ARBA" id="ARBA00022840"/>
    </source>
</evidence>
<dbReference type="Gene3D" id="3.40.50.300">
    <property type="entry name" value="P-loop containing nucleotide triphosphate hydrolases"/>
    <property type="match status" value="1"/>
</dbReference>
<evidence type="ECO:0000256" key="3">
    <source>
        <dbReference type="ARBA" id="ARBA00022741"/>
    </source>
</evidence>
<dbReference type="Pfam" id="PF00004">
    <property type="entry name" value="AAA"/>
    <property type="match status" value="1"/>
</dbReference>
<sequence>MQEPWVEKYRPKTLDEVVGNPQVVSRLQAVVRGASLPHLLLSGPPGCGKTTMILCLARQVLGEEWFSQAVLELNASDDRGIEVIRSKVKTFAQQKLSLPSGKQKIIILDEADSMTEGAQQALRRTMEIYATSTRFALACNTPSKIIEPIQSRCAVVRMRRLEDSEIAQRLEQILKLENVSWEPSGLEAIVFTADGDMRNALNNAQATVCGFGKLSQENVFKVCDQPHPILVKEILQNALDQNVNKSNEILCSLWNKGYSALDIVQTLFRIARSHEMDEQLRLQVMKAVGKTHMKVMEGCSSLIQLTALTGILSRASESTIS</sequence>
<dbReference type="GO" id="GO:0006281">
    <property type="term" value="P:DNA repair"/>
    <property type="evidence" value="ECO:0007669"/>
    <property type="project" value="TreeGrafter"/>
</dbReference>
<dbReference type="NCBIfam" id="NF001679">
    <property type="entry name" value="PRK00440.1"/>
    <property type="match status" value="1"/>
</dbReference>
<gene>
    <name evidence="6" type="ORF">GAYE_SCF53G6165</name>
</gene>
<dbReference type="PANTHER" id="PTHR11669:SF5">
    <property type="entry name" value="REPLICATION FACTOR C SUBUNIT 2"/>
    <property type="match status" value="1"/>
</dbReference>
<dbReference type="SMART" id="SM00382">
    <property type="entry name" value="AAA"/>
    <property type="match status" value="1"/>
</dbReference>